<evidence type="ECO:0000313" key="4">
    <source>
        <dbReference type="Proteomes" id="UP000634134"/>
    </source>
</evidence>
<keyword evidence="2" id="KW-0812">Transmembrane</keyword>
<evidence type="ECO:0000313" key="3">
    <source>
        <dbReference type="EMBL" id="MBE9462077.1"/>
    </source>
</evidence>
<reference evidence="4" key="1">
    <citation type="submission" date="2023-07" db="EMBL/GenBank/DDBJ databases">
        <title>Dyadobacter sp. nov 'subterranea' isolated from contaminted grondwater.</title>
        <authorList>
            <person name="Szabo I."/>
            <person name="Al-Omari J."/>
            <person name="Szerdahelyi S.G."/>
            <person name="Rado J."/>
        </authorList>
    </citation>
    <scope>NUCLEOTIDE SEQUENCE [LARGE SCALE GENOMIC DNA]</scope>
    <source>
        <strain evidence="4">UP-52</strain>
    </source>
</reference>
<proteinExistence type="predicted"/>
<organism evidence="3 4">
    <name type="scientific">Dyadobacter subterraneus</name>
    <dbReference type="NCBI Taxonomy" id="2773304"/>
    <lineage>
        <taxon>Bacteria</taxon>
        <taxon>Pseudomonadati</taxon>
        <taxon>Bacteroidota</taxon>
        <taxon>Cytophagia</taxon>
        <taxon>Cytophagales</taxon>
        <taxon>Spirosomataceae</taxon>
        <taxon>Dyadobacter</taxon>
    </lineage>
</organism>
<evidence type="ECO:0000256" key="1">
    <source>
        <dbReference type="SAM" id="MobiDB-lite"/>
    </source>
</evidence>
<name>A0ABR9W9G3_9BACT</name>
<feature type="region of interest" description="Disordered" evidence="1">
    <location>
        <begin position="52"/>
        <end position="78"/>
    </location>
</feature>
<comment type="caution">
    <text evidence="3">The sequence shown here is derived from an EMBL/GenBank/DDBJ whole genome shotgun (WGS) entry which is preliminary data.</text>
</comment>
<dbReference type="Proteomes" id="UP000634134">
    <property type="component" value="Unassembled WGS sequence"/>
</dbReference>
<dbReference type="EMBL" id="JACYGY010000001">
    <property type="protein sequence ID" value="MBE9462077.1"/>
    <property type="molecule type" value="Genomic_DNA"/>
</dbReference>
<keyword evidence="4" id="KW-1185">Reference proteome</keyword>
<sequence>MFTTNPWVTYISVAGPLLAGYYLLIGIIFYRHSLKARVHSWRSPPVSVSEFTQAGQAEDHSQKRSQQPESELTGLNEYQQEDDYPLEASWENEPMMLQLEELSLHLKQTIREVYEKDYDKEEFILLTQMTLKEYPAIYGTPFQLSINHLIEAELEKYGSIHLDSEDRMRIWNQAD</sequence>
<keyword evidence="2" id="KW-1133">Transmembrane helix</keyword>
<feature type="transmembrane region" description="Helical" evidence="2">
    <location>
        <begin position="6"/>
        <end position="30"/>
    </location>
</feature>
<gene>
    <name evidence="3" type="ORF">IEE83_09305</name>
</gene>
<keyword evidence="2" id="KW-0472">Membrane</keyword>
<dbReference type="RefSeq" id="WP_194120307.1">
    <property type="nucleotide sequence ID" value="NZ_JACYGY010000001.1"/>
</dbReference>
<evidence type="ECO:0000256" key="2">
    <source>
        <dbReference type="SAM" id="Phobius"/>
    </source>
</evidence>
<accession>A0ABR9W9G3</accession>
<protein>
    <submittedName>
        <fullName evidence="3">Uncharacterized protein</fullName>
    </submittedName>
</protein>